<evidence type="ECO:0000256" key="1">
    <source>
        <dbReference type="SAM" id="Phobius"/>
    </source>
</evidence>
<name>A0A081NZE1_9BACL</name>
<dbReference type="EMBL" id="JNVM01000019">
    <property type="protein sequence ID" value="KEQ23814.1"/>
    <property type="molecule type" value="Genomic_DNA"/>
</dbReference>
<keyword evidence="1" id="KW-0472">Membrane</keyword>
<dbReference type="AlphaFoldDB" id="A0A081NZE1"/>
<protein>
    <submittedName>
        <fullName evidence="2">Uncharacterized protein</fullName>
    </submittedName>
</protein>
<dbReference type="Proteomes" id="UP000028123">
    <property type="component" value="Unassembled WGS sequence"/>
</dbReference>
<dbReference type="OrthoDB" id="2696288at2"/>
<reference evidence="2 3" key="1">
    <citation type="submission" date="2014-06" db="EMBL/GenBank/DDBJ databases">
        <title>Draft genome sequence of Paenibacillus sp. MSt1.</title>
        <authorList>
            <person name="Aw Y.K."/>
            <person name="Ong K.S."/>
            <person name="Gan H.M."/>
            <person name="Lee S.M."/>
        </authorList>
    </citation>
    <scope>NUCLEOTIDE SEQUENCE [LARGE SCALE GENOMIC DNA]</scope>
    <source>
        <strain evidence="2 3">MSt1</strain>
    </source>
</reference>
<accession>A0A081NZE1</accession>
<gene>
    <name evidence="2" type="ORF">ET33_12310</name>
</gene>
<keyword evidence="3" id="KW-1185">Reference proteome</keyword>
<proteinExistence type="predicted"/>
<feature type="transmembrane region" description="Helical" evidence="1">
    <location>
        <begin position="6"/>
        <end position="27"/>
    </location>
</feature>
<keyword evidence="1" id="KW-1133">Transmembrane helix</keyword>
<sequence length="150" mass="17117">MKKKSTIILSVVAVLILCGVGVFYKLIDDVIERKWGGTISKAEYNEKFKVIEKEFSVNNTFFLNLQTKFLIELSSGDLAIEVWNPKEEKVFFDQVTSEHTYMNSFNASPMKGVWKIKLITTPETEGKYQGIFQSDSASLFNWNNQELAGN</sequence>
<dbReference type="eggNOG" id="ENOG5032SR0">
    <property type="taxonomic scope" value="Bacteria"/>
</dbReference>
<organism evidence="2 3">
    <name type="scientific">Paenibacillus tyrfis</name>
    <dbReference type="NCBI Taxonomy" id="1501230"/>
    <lineage>
        <taxon>Bacteria</taxon>
        <taxon>Bacillati</taxon>
        <taxon>Bacillota</taxon>
        <taxon>Bacilli</taxon>
        <taxon>Bacillales</taxon>
        <taxon>Paenibacillaceae</taxon>
        <taxon>Paenibacillus</taxon>
    </lineage>
</organism>
<evidence type="ECO:0000313" key="2">
    <source>
        <dbReference type="EMBL" id="KEQ23814.1"/>
    </source>
</evidence>
<evidence type="ECO:0000313" key="3">
    <source>
        <dbReference type="Proteomes" id="UP000028123"/>
    </source>
</evidence>
<comment type="caution">
    <text evidence="2">The sequence shown here is derived from an EMBL/GenBank/DDBJ whole genome shotgun (WGS) entry which is preliminary data.</text>
</comment>
<keyword evidence="1" id="KW-0812">Transmembrane</keyword>
<dbReference type="RefSeq" id="WP_036687312.1">
    <property type="nucleotide sequence ID" value="NZ_JNVM01000019.1"/>
</dbReference>